<name>B9KY50_THERP</name>
<reference evidence="1 2" key="1">
    <citation type="journal article" date="2009" name="PLoS ONE">
        <title>Complete genome sequence of the aerobic CO-oxidizing thermophile Thermomicrobium roseum.</title>
        <authorList>
            <person name="Wu D."/>
            <person name="Raymond J."/>
            <person name="Wu M."/>
            <person name="Chatterji S."/>
            <person name="Ren Q."/>
            <person name="Graham J.E."/>
            <person name="Bryant D.A."/>
            <person name="Robb F."/>
            <person name="Colman A."/>
            <person name="Tallon L.J."/>
            <person name="Badger J.H."/>
            <person name="Madupu R."/>
            <person name="Ward N.L."/>
            <person name="Eisen J.A."/>
        </authorList>
    </citation>
    <scope>NUCLEOTIDE SEQUENCE [LARGE SCALE GENOMIC DNA]</scope>
    <source>
        <strain evidence="2">ATCC 27502 / DSM 5159 / P-2</strain>
    </source>
</reference>
<protein>
    <submittedName>
        <fullName evidence="1">Uncharacterized protein</fullName>
    </submittedName>
</protein>
<dbReference type="STRING" id="309801.trd_0393"/>
<sequence>MESALIVHRLPALFAARQPALRQVSRGSIKPRATLARSAACVFRIRHDRLTRGGSGSRVTP</sequence>
<dbReference type="HOGENOM" id="CLU_2921297_0_0_0"/>
<keyword evidence="2" id="KW-1185">Reference proteome</keyword>
<dbReference type="KEGG" id="tro:trd_0393"/>
<accession>B9KY50</accession>
<dbReference type="EMBL" id="CP001275">
    <property type="protein sequence ID" value="ACM06216.1"/>
    <property type="molecule type" value="Genomic_DNA"/>
</dbReference>
<organism evidence="1 2">
    <name type="scientific">Thermomicrobium roseum (strain ATCC 27502 / DSM 5159 / P-2)</name>
    <dbReference type="NCBI Taxonomy" id="309801"/>
    <lineage>
        <taxon>Bacteria</taxon>
        <taxon>Pseudomonadati</taxon>
        <taxon>Thermomicrobiota</taxon>
        <taxon>Thermomicrobia</taxon>
        <taxon>Thermomicrobiales</taxon>
        <taxon>Thermomicrobiaceae</taxon>
        <taxon>Thermomicrobium</taxon>
    </lineage>
</organism>
<dbReference type="AlphaFoldDB" id="B9KY50"/>
<evidence type="ECO:0000313" key="1">
    <source>
        <dbReference type="EMBL" id="ACM06216.1"/>
    </source>
</evidence>
<gene>
    <name evidence="1" type="ordered locus">trd_0393</name>
</gene>
<dbReference type="Proteomes" id="UP000000447">
    <property type="component" value="Chromosome"/>
</dbReference>
<proteinExistence type="predicted"/>
<evidence type="ECO:0000313" key="2">
    <source>
        <dbReference type="Proteomes" id="UP000000447"/>
    </source>
</evidence>